<keyword evidence="1" id="KW-0812">Transmembrane</keyword>
<name>A0A6C0JUP8_9ZZZZ</name>
<evidence type="ECO:0000256" key="1">
    <source>
        <dbReference type="SAM" id="Phobius"/>
    </source>
</evidence>
<reference evidence="2" key="1">
    <citation type="journal article" date="2020" name="Nature">
        <title>Giant virus diversity and host interactions through global metagenomics.</title>
        <authorList>
            <person name="Schulz F."/>
            <person name="Roux S."/>
            <person name="Paez-Espino D."/>
            <person name="Jungbluth S."/>
            <person name="Walsh D.A."/>
            <person name="Denef V.J."/>
            <person name="McMahon K.D."/>
            <person name="Konstantinidis K.T."/>
            <person name="Eloe-Fadrosh E.A."/>
            <person name="Kyrpides N.C."/>
            <person name="Woyke T."/>
        </authorList>
    </citation>
    <scope>NUCLEOTIDE SEQUENCE</scope>
    <source>
        <strain evidence="2">GVMAG-S-1062768-28</strain>
    </source>
</reference>
<dbReference type="AlphaFoldDB" id="A0A6C0JUP8"/>
<accession>A0A6C0JUP8</accession>
<keyword evidence="1" id="KW-0472">Membrane</keyword>
<dbReference type="EMBL" id="MN740696">
    <property type="protein sequence ID" value="QHU08430.1"/>
    <property type="molecule type" value="Genomic_DNA"/>
</dbReference>
<proteinExistence type="predicted"/>
<evidence type="ECO:0000313" key="2">
    <source>
        <dbReference type="EMBL" id="QHU08430.1"/>
    </source>
</evidence>
<feature type="transmembrane region" description="Helical" evidence="1">
    <location>
        <begin position="30"/>
        <end position="48"/>
    </location>
</feature>
<sequence length="49" mass="5359">MNIVYSILAIVFWALVLISLAGILKWTLEIILSVGIFGIFLILGVNALL</sequence>
<feature type="transmembrane region" description="Helical" evidence="1">
    <location>
        <begin position="7"/>
        <end position="24"/>
    </location>
</feature>
<keyword evidence="1" id="KW-1133">Transmembrane helix</keyword>
<organism evidence="2">
    <name type="scientific">viral metagenome</name>
    <dbReference type="NCBI Taxonomy" id="1070528"/>
    <lineage>
        <taxon>unclassified sequences</taxon>
        <taxon>metagenomes</taxon>
        <taxon>organismal metagenomes</taxon>
    </lineage>
</organism>
<protein>
    <submittedName>
        <fullName evidence="2">Uncharacterized protein</fullName>
    </submittedName>
</protein>